<proteinExistence type="predicted"/>
<protein>
    <submittedName>
        <fullName evidence="1">Uncharacterized protein</fullName>
    </submittedName>
</protein>
<comment type="caution">
    <text evidence="1">The sequence shown here is derived from an EMBL/GenBank/DDBJ whole genome shotgun (WGS) entry which is preliminary data.</text>
</comment>
<organism evidence="1 2">
    <name type="scientific">Pantoea coffeiphila</name>
    <dbReference type="NCBI Taxonomy" id="1465635"/>
    <lineage>
        <taxon>Bacteria</taxon>
        <taxon>Pseudomonadati</taxon>
        <taxon>Pseudomonadota</taxon>
        <taxon>Gammaproteobacteria</taxon>
        <taxon>Enterobacterales</taxon>
        <taxon>Erwiniaceae</taxon>
        <taxon>Pantoea</taxon>
    </lineage>
</organism>
<dbReference type="RefSeq" id="WP_105593268.1">
    <property type="nucleotide sequence ID" value="NZ_JAFBFW010000004.1"/>
</dbReference>
<evidence type="ECO:0000313" key="2">
    <source>
        <dbReference type="Proteomes" id="UP000239181"/>
    </source>
</evidence>
<dbReference type="AlphaFoldDB" id="A0A2S9IB16"/>
<accession>A0A2S9IB16</accession>
<dbReference type="Proteomes" id="UP000239181">
    <property type="component" value="Unassembled WGS sequence"/>
</dbReference>
<dbReference type="EMBL" id="PDET01000008">
    <property type="protein sequence ID" value="PRD14990.1"/>
    <property type="molecule type" value="Genomic_DNA"/>
</dbReference>
<gene>
    <name evidence="1" type="ORF">CQW29_13640</name>
</gene>
<sequence>MNYLKESAVHAVEETQSTIILTRKKKTRCEEFAHVVEAVMRDYPDAKTHIDSESGGYDKIIILK</sequence>
<name>A0A2S9IB16_9GAMM</name>
<keyword evidence="2" id="KW-1185">Reference proteome</keyword>
<evidence type="ECO:0000313" key="1">
    <source>
        <dbReference type="EMBL" id="PRD14990.1"/>
    </source>
</evidence>
<reference evidence="1 2" key="1">
    <citation type="submission" date="2017-10" db="EMBL/GenBank/DDBJ databases">
        <title>Draft genome of two endophytic bacteria isolated from 'guarana' Paullinia cupana (Mart.) Ducke.</title>
        <authorList>
            <person name="Siqueira K.A."/>
            <person name="Liotti R.G."/>
            <person name="Mendes T.A."/>
            <person name="Soares M.A."/>
        </authorList>
    </citation>
    <scope>NUCLEOTIDE SEQUENCE [LARGE SCALE GENOMIC DNA]</scope>
    <source>
        <strain evidence="1 2">342</strain>
    </source>
</reference>
<dbReference type="OrthoDB" id="6540459at2"/>